<dbReference type="eggNOG" id="ENOG5033WCQ">
    <property type="taxonomic scope" value="Bacteria"/>
</dbReference>
<accession>B4VIE4</accession>
<dbReference type="HOGENOM" id="CLU_1710242_0_0_3"/>
<keyword evidence="2" id="KW-1185">Reference proteome</keyword>
<dbReference type="EMBL" id="DS989842">
    <property type="protein sequence ID" value="EDX78026.1"/>
    <property type="molecule type" value="Genomic_DNA"/>
</dbReference>
<dbReference type="OrthoDB" id="582567at2"/>
<dbReference type="Proteomes" id="UP000003835">
    <property type="component" value="Unassembled WGS sequence"/>
</dbReference>
<evidence type="ECO:0000313" key="2">
    <source>
        <dbReference type="Proteomes" id="UP000003835"/>
    </source>
</evidence>
<name>B4VIE4_9CYAN</name>
<dbReference type="STRING" id="118168.MC7420_7764"/>
<dbReference type="AlphaFoldDB" id="B4VIE4"/>
<gene>
    <name evidence="1" type="ORF">MC7420_7764</name>
</gene>
<dbReference type="RefSeq" id="WP_006098462.1">
    <property type="nucleotide sequence ID" value="NZ_DS989842.1"/>
</dbReference>
<evidence type="ECO:0000313" key="1">
    <source>
        <dbReference type="EMBL" id="EDX78026.1"/>
    </source>
</evidence>
<reference evidence="1" key="1">
    <citation type="submission" date="2008-07" db="EMBL/GenBank/DDBJ databases">
        <authorList>
            <person name="Tandeau de Marsac N."/>
            <person name="Ferriera S."/>
            <person name="Johnson J."/>
            <person name="Kravitz S."/>
            <person name="Beeson K."/>
            <person name="Sutton G."/>
            <person name="Rogers Y.-H."/>
            <person name="Friedman R."/>
            <person name="Frazier M."/>
            <person name="Venter J.C."/>
        </authorList>
    </citation>
    <scope>NUCLEOTIDE SEQUENCE [LARGE SCALE GENOMIC DNA]</scope>
    <source>
        <strain evidence="1">PCC 7420</strain>
    </source>
</reference>
<sequence>MSNQSLLKTDGYQVLFNLTHLEHTKDYLDAIVEFRLDPQLASVSVKSPQTFISIKDLQELIAYFENHITCLQNNPDSQSEPFVTWELGFQVQALSGEIRSPQDGEFDILFMVNVGQGNEEVGSTYVGGESAVTLENIQRFISSVRTALDWGRERLESFT</sequence>
<protein>
    <submittedName>
        <fullName evidence="1">Uncharacterized protein</fullName>
    </submittedName>
</protein>
<proteinExistence type="predicted"/>
<organism evidence="1 2">
    <name type="scientific">Coleofasciculus chthonoplastes PCC 7420</name>
    <dbReference type="NCBI Taxonomy" id="118168"/>
    <lineage>
        <taxon>Bacteria</taxon>
        <taxon>Bacillati</taxon>
        <taxon>Cyanobacteriota</taxon>
        <taxon>Cyanophyceae</taxon>
        <taxon>Coleofasciculales</taxon>
        <taxon>Coleofasciculaceae</taxon>
        <taxon>Coleofasciculus</taxon>
    </lineage>
</organism>